<dbReference type="PANTHER" id="PTHR47171">
    <property type="entry name" value="FARA-RELATED"/>
    <property type="match status" value="1"/>
</dbReference>
<dbReference type="AlphaFoldDB" id="A0A167T425"/>
<dbReference type="CDD" id="cd12148">
    <property type="entry name" value="fungal_TF_MHR"/>
    <property type="match status" value="1"/>
</dbReference>
<name>A0A167T425_9HYPO</name>
<dbReference type="Proteomes" id="UP000076874">
    <property type="component" value="Unassembled WGS sequence"/>
</dbReference>
<dbReference type="EMBL" id="AZHD01000009">
    <property type="protein sequence ID" value="OAA60217.1"/>
    <property type="molecule type" value="Genomic_DNA"/>
</dbReference>
<evidence type="ECO:0000256" key="2">
    <source>
        <dbReference type="ARBA" id="ARBA00023015"/>
    </source>
</evidence>
<evidence type="ECO:0000256" key="5">
    <source>
        <dbReference type="ARBA" id="ARBA00023242"/>
    </source>
</evidence>
<feature type="compositionally biased region" description="Basic residues" evidence="6">
    <location>
        <begin position="7"/>
        <end position="17"/>
    </location>
</feature>
<keyword evidence="1" id="KW-0862">Zinc</keyword>
<evidence type="ECO:0000313" key="8">
    <source>
        <dbReference type="EMBL" id="OAA60217.1"/>
    </source>
</evidence>
<dbReference type="GO" id="GO:0006351">
    <property type="term" value="P:DNA-templated transcription"/>
    <property type="evidence" value="ECO:0007669"/>
    <property type="project" value="InterPro"/>
</dbReference>
<dbReference type="InterPro" id="IPR052073">
    <property type="entry name" value="Amide_Lactam_Regulators"/>
</dbReference>
<evidence type="ECO:0000256" key="4">
    <source>
        <dbReference type="ARBA" id="ARBA00023163"/>
    </source>
</evidence>
<keyword evidence="4" id="KW-0804">Transcription</keyword>
<evidence type="ECO:0000259" key="7">
    <source>
        <dbReference type="SMART" id="SM00906"/>
    </source>
</evidence>
<dbReference type="InterPro" id="IPR007219">
    <property type="entry name" value="XnlR_reg_dom"/>
</dbReference>
<feature type="compositionally biased region" description="Low complexity" evidence="6">
    <location>
        <begin position="110"/>
        <end position="128"/>
    </location>
</feature>
<evidence type="ECO:0000256" key="1">
    <source>
        <dbReference type="ARBA" id="ARBA00022833"/>
    </source>
</evidence>
<feature type="region of interest" description="Disordered" evidence="6">
    <location>
        <begin position="1"/>
        <end position="128"/>
    </location>
</feature>
<accession>A0A167T425</accession>
<sequence length="650" mass="72222">MLEVRGSRIRPSKRKKVLATVTEDGRSEDGRPTATENSHTSLSTTSARPTSRSPALPGPLLPTPQSQQLGYALPQPSGFQAMPGEQHVFQEARSEPSQLPSQLATPSGDSTTSATSQQQQQTTAATSSYLGSSSFIPIFLEAGTASCGDEQAHEDPKHENLSEDLPSPLLRHSYLETYHRYCYVWCPILDRPAPDDPLPAYMKSPLVQHALALIGTHVEPPVMSHDDPAVHYERAKSLFNGNHETNPLLAVSAVMLFYWWGHGPPNIVSIDTVWWWTGVAIRQAQQLGLHRELKPGQPLLLGETPGLRRRIWWTLFARERLSSICTGRPAMINPEDCNVRPLTLNDFPGPNHDRAEIFIYWVRLCDVIGRLNSHLIRRSEATPFPSELVGDLRGWVASLPPRLLPPINGPYTTSLDIDVHHMHLHYLTAVVLLHLRGTPHALPTAYMNAVLAACCVARICEDFLSRNSLRFLQGVAGWCISVSILALLYARRAPRLTRLADAHIQVMRAVLRELAKMWHSSRMFDEGFEKLITGSLMTTSFGPKNPSDHQSLLSEADTQVADGSGYVHSDAPPQSPVPDIQDLVATENWEEWRDYFPFLTAETSPLAARLLQPAPTPALAEVFDWPVDLTLDLQGFFEPFGDLSSSIFMQ</sequence>
<proteinExistence type="predicted"/>
<feature type="compositionally biased region" description="Polar residues" evidence="6">
    <location>
        <begin position="95"/>
        <end position="109"/>
    </location>
</feature>
<feature type="domain" description="Xylanolytic transcriptional activator regulatory" evidence="7">
    <location>
        <begin position="273"/>
        <end position="347"/>
    </location>
</feature>
<comment type="caution">
    <text evidence="8">The sequence shown here is derived from an EMBL/GenBank/DDBJ whole genome shotgun (WGS) entry which is preliminary data.</text>
</comment>
<dbReference type="PANTHER" id="PTHR47171:SF5">
    <property type="entry name" value="ZN(II)2CYS6 TRANSCRIPTION FACTOR (EUROFUNG)"/>
    <property type="match status" value="1"/>
</dbReference>
<evidence type="ECO:0000256" key="3">
    <source>
        <dbReference type="ARBA" id="ARBA00023125"/>
    </source>
</evidence>
<keyword evidence="5" id="KW-0539">Nucleus</keyword>
<dbReference type="SMART" id="SM00906">
    <property type="entry name" value="Fungal_trans"/>
    <property type="match status" value="1"/>
</dbReference>
<organism evidence="8 9">
    <name type="scientific">Niveomyces insectorum RCEF 264</name>
    <dbReference type="NCBI Taxonomy" id="1081102"/>
    <lineage>
        <taxon>Eukaryota</taxon>
        <taxon>Fungi</taxon>
        <taxon>Dikarya</taxon>
        <taxon>Ascomycota</taxon>
        <taxon>Pezizomycotina</taxon>
        <taxon>Sordariomycetes</taxon>
        <taxon>Hypocreomycetidae</taxon>
        <taxon>Hypocreales</taxon>
        <taxon>Cordycipitaceae</taxon>
        <taxon>Niveomyces</taxon>
    </lineage>
</organism>
<evidence type="ECO:0000256" key="6">
    <source>
        <dbReference type="SAM" id="MobiDB-lite"/>
    </source>
</evidence>
<keyword evidence="2" id="KW-0805">Transcription regulation</keyword>
<dbReference type="Pfam" id="PF04082">
    <property type="entry name" value="Fungal_trans"/>
    <property type="match status" value="1"/>
</dbReference>
<protein>
    <submittedName>
        <fullName evidence="8">C6 transcription factor</fullName>
    </submittedName>
</protein>
<gene>
    <name evidence="8" type="ORF">SPI_05341</name>
</gene>
<feature type="compositionally biased region" description="Low complexity" evidence="6">
    <location>
        <begin position="40"/>
        <end position="55"/>
    </location>
</feature>
<keyword evidence="3" id="KW-0238">DNA-binding</keyword>
<dbReference type="OrthoDB" id="39175at2759"/>
<keyword evidence="9" id="KW-1185">Reference proteome</keyword>
<dbReference type="GO" id="GO:0003677">
    <property type="term" value="F:DNA binding"/>
    <property type="evidence" value="ECO:0007669"/>
    <property type="project" value="UniProtKB-KW"/>
</dbReference>
<dbReference type="GO" id="GO:0008270">
    <property type="term" value="F:zinc ion binding"/>
    <property type="evidence" value="ECO:0007669"/>
    <property type="project" value="InterPro"/>
</dbReference>
<evidence type="ECO:0000313" key="9">
    <source>
        <dbReference type="Proteomes" id="UP000076874"/>
    </source>
</evidence>
<reference evidence="8 9" key="1">
    <citation type="journal article" date="2016" name="Genome Biol. Evol.">
        <title>Divergent and convergent evolution of fungal pathogenicity.</title>
        <authorList>
            <person name="Shang Y."/>
            <person name="Xiao G."/>
            <person name="Zheng P."/>
            <person name="Cen K."/>
            <person name="Zhan S."/>
            <person name="Wang C."/>
        </authorList>
    </citation>
    <scope>NUCLEOTIDE SEQUENCE [LARGE SCALE GENOMIC DNA]</scope>
    <source>
        <strain evidence="8 9">RCEF 264</strain>
    </source>
</reference>